<feature type="transmembrane region" description="Helical" evidence="1">
    <location>
        <begin position="63"/>
        <end position="81"/>
    </location>
</feature>
<evidence type="ECO:0000256" key="1">
    <source>
        <dbReference type="SAM" id="Phobius"/>
    </source>
</evidence>
<name>A0A378H6M1_KLEPN</name>
<evidence type="ECO:0000313" key="3">
    <source>
        <dbReference type="Proteomes" id="UP000255239"/>
    </source>
</evidence>
<dbReference type="EMBL" id="UGMG01000002">
    <property type="protein sequence ID" value="STX11555.1"/>
    <property type="molecule type" value="Genomic_DNA"/>
</dbReference>
<reference evidence="2 3" key="1">
    <citation type="submission" date="2018-06" db="EMBL/GenBank/DDBJ databases">
        <authorList>
            <consortium name="Pathogen Informatics"/>
            <person name="Doyle S."/>
        </authorList>
    </citation>
    <scope>NUCLEOTIDE SEQUENCE [LARGE SCALE GENOMIC DNA]</scope>
    <source>
        <strain evidence="2 3">NCTC11679</strain>
    </source>
</reference>
<keyword evidence="1" id="KW-1133">Transmembrane helix</keyword>
<sequence length="141" mass="16484">MQEKLSKISLSNTKFLYFINHLTKVVFFIIVMHYRGWSGRREITMLNDHIETVMDLFNGSRHLIIAGIVLIYLVLICRIVSHYEVYAVMKRRQTSSRAVKYEDEDSDLANLLISKSMVSLWLNVITLVLITFFIVMMYVSA</sequence>
<accession>A0A378H6M1</accession>
<gene>
    <name evidence="2" type="ORF">NCTC11679_06012</name>
</gene>
<organism evidence="2 3">
    <name type="scientific">Klebsiella pneumoniae</name>
    <dbReference type="NCBI Taxonomy" id="573"/>
    <lineage>
        <taxon>Bacteria</taxon>
        <taxon>Pseudomonadati</taxon>
        <taxon>Pseudomonadota</taxon>
        <taxon>Gammaproteobacteria</taxon>
        <taxon>Enterobacterales</taxon>
        <taxon>Enterobacteriaceae</taxon>
        <taxon>Klebsiella/Raoultella group</taxon>
        <taxon>Klebsiella</taxon>
        <taxon>Klebsiella pneumoniae complex</taxon>
    </lineage>
</organism>
<feature type="transmembrane region" description="Helical" evidence="1">
    <location>
        <begin position="120"/>
        <end position="139"/>
    </location>
</feature>
<evidence type="ECO:0000313" key="2">
    <source>
        <dbReference type="EMBL" id="STX11555.1"/>
    </source>
</evidence>
<dbReference type="Proteomes" id="UP000255239">
    <property type="component" value="Unassembled WGS sequence"/>
</dbReference>
<feature type="transmembrane region" description="Helical" evidence="1">
    <location>
        <begin position="15"/>
        <end position="34"/>
    </location>
</feature>
<dbReference type="AlphaFoldDB" id="A0A378H6M1"/>
<protein>
    <submittedName>
        <fullName evidence="2">Uncharacterized protein</fullName>
    </submittedName>
</protein>
<keyword evidence="1" id="KW-0812">Transmembrane</keyword>
<keyword evidence="1" id="KW-0472">Membrane</keyword>
<proteinExistence type="predicted"/>